<gene>
    <name evidence="1" type="primary">Rrbp1</name>
    <name evidence="1" type="ORF">SNAT2548_LOCUS6659</name>
</gene>
<keyword evidence="2" id="KW-1185">Reference proteome</keyword>
<comment type="caution">
    <text evidence="1">The sequence shown here is derived from an EMBL/GenBank/DDBJ whole genome shotgun (WGS) entry which is preliminary data.</text>
</comment>
<proteinExistence type="predicted"/>
<dbReference type="AlphaFoldDB" id="A0A812JGL6"/>
<evidence type="ECO:0000313" key="2">
    <source>
        <dbReference type="Proteomes" id="UP000604046"/>
    </source>
</evidence>
<name>A0A812JGL6_9DINO</name>
<reference evidence="1" key="1">
    <citation type="submission" date="2021-02" db="EMBL/GenBank/DDBJ databases">
        <authorList>
            <person name="Dougan E. K."/>
            <person name="Rhodes N."/>
            <person name="Thang M."/>
            <person name="Chan C."/>
        </authorList>
    </citation>
    <scope>NUCLEOTIDE SEQUENCE</scope>
</reference>
<protein>
    <submittedName>
        <fullName evidence="1">Rrbp1 protein</fullName>
    </submittedName>
</protein>
<evidence type="ECO:0000313" key="1">
    <source>
        <dbReference type="EMBL" id="CAE7207066.1"/>
    </source>
</evidence>
<organism evidence="1 2">
    <name type="scientific">Symbiodinium natans</name>
    <dbReference type="NCBI Taxonomy" id="878477"/>
    <lineage>
        <taxon>Eukaryota</taxon>
        <taxon>Sar</taxon>
        <taxon>Alveolata</taxon>
        <taxon>Dinophyceae</taxon>
        <taxon>Suessiales</taxon>
        <taxon>Symbiodiniaceae</taxon>
        <taxon>Symbiodinium</taxon>
    </lineage>
</organism>
<dbReference type="Proteomes" id="UP000604046">
    <property type="component" value="Unassembled WGS sequence"/>
</dbReference>
<sequence>MQNPKGLKKGLLQQWQAASSPMEKFGFLKAFLLDRDLESIVVEAYYENENNEMFEELPLCEIRQRYSKIAGGEQFVKELVESQKGKKHPQTENPEWRIYKVFKAVQHNSPLVHLMTPNLMNCIDNPCPS</sequence>
<dbReference type="EMBL" id="CAJNDS010000446">
    <property type="protein sequence ID" value="CAE7207066.1"/>
    <property type="molecule type" value="Genomic_DNA"/>
</dbReference>
<accession>A0A812JGL6</accession>
<dbReference type="OrthoDB" id="440616at2759"/>